<dbReference type="PANTHER" id="PTHR30466">
    <property type="entry name" value="FLAVIN REDUCTASE"/>
    <property type="match status" value="1"/>
</dbReference>
<proteinExistence type="inferred from homology"/>
<feature type="compositionally biased region" description="Low complexity" evidence="3">
    <location>
        <begin position="1"/>
        <end position="15"/>
    </location>
</feature>
<dbReference type="InterPro" id="IPR050268">
    <property type="entry name" value="NADH-dep_flavin_reductase"/>
</dbReference>
<dbReference type="PANTHER" id="PTHR30466:SF11">
    <property type="entry name" value="FLAVIN-DEPENDENT MONOOXYGENASE, REDUCTASE SUBUNIT HSAB"/>
    <property type="match status" value="1"/>
</dbReference>
<dbReference type="SUPFAM" id="SSF50475">
    <property type="entry name" value="FMN-binding split barrel"/>
    <property type="match status" value="1"/>
</dbReference>
<sequence>MATPAHHPTEPTGPTAPGGPTGPTGLTGLTGPTALDAGVLRQAFGAYPTGVVAIGALRDGAPVGFAASSFVSISLEPPMVAISVARTSTTWPRLAGAPVLGLSVLSHGQGALCRKLASRAGDRFGGTPWRATADGAVLIHDAALWLTARVGPVYDGGDHEIVLLELLTAELFPGVEPLVFHTSQFRELTPHA</sequence>
<accession>A0A9W6Q9C0</accession>
<feature type="domain" description="Flavin reductase like" evidence="4">
    <location>
        <begin position="44"/>
        <end position="187"/>
    </location>
</feature>
<evidence type="ECO:0000313" key="5">
    <source>
        <dbReference type="EMBL" id="GLW72517.1"/>
    </source>
</evidence>
<evidence type="ECO:0000256" key="2">
    <source>
        <dbReference type="ARBA" id="ARBA00023002"/>
    </source>
</evidence>
<gene>
    <name evidence="5" type="ORF">Kpho02_48160</name>
</gene>
<feature type="region of interest" description="Disordered" evidence="3">
    <location>
        <begin position="1"/>
        <end position="30"/>
    </location>
</feature>
<dbReference type="RefSeq" id="WP_285738215.1">
    <property type="nucleotide sequence ID" value="NZ_BSSA01000018.1"/>
</dbReference>
<dbReference type="GO" id="GO:0010181">
    <property type="term" value="F:FMN binding"/>
    <property type="evidence" value="ECO:0007669"/>
    <property type="project" value="InterPro"/>
</dbReference>
<comment type="caution">
    <text evidence="5">The sequence shown here is derived from an EMBL/GenBank/DDBJ whole genome shotgun (WGS) entry which is preliminary data.</text>
</comment>
<comment type="similarity">
    <text evidence="1">Belongs to the non-flavoprotein flavin reductase family.</text>
</comment>
<dbReference type="InterPro" id="IPR002563">
    <property type="entry name" value="Flavin_Rdtase-like_dom"/>
</dbReference>
<dbReference type="Proteomes" id="UP001165041">
    <property type="component" value="Unassembled WGS sequence"/>
</dbReference>
<dbReference type="SMART" id="SM00903">
    <property type="entry name" value="Flavin_Reduct"/>
    <property type="match status" value="1"/>
</dbReference>
<dbReference type="EMBL" id="BSSA01000018">
    <property type="protein sequence ID" value="GLW72517.1"/>
    <property type="molecule type" value="Genomic_DNA"/>
</dbReference>
<keyword evidence="2" id="KW-0560">Oxidoreductase</keyword>
<dbReference type="Pfam" id="PF01613">
    <property type="entry name" value="Flavin_Reduct"/>
    <property type="match status" value="1"/>
</dbReference>
<name>A0A9W6Q9C0_9ACTN</name>
<reference evidence="5" key="1">
    <citation type="submission" date="2023-02" db="EMBL/GenBank/DDBJ databases">
        <title>Kitasatospora phosalacinea NBRC 14627.</title>
        <authorList>
            <person name="Ichikawa N."/>
            <person name="Sato H."/>
            <person name="Tonouchi N."/>
        </authorList>
    </citation>
    <scope>NUCLEOTIDE SEQUENCE</scope>
    <source>
        <strain evidence="5">NBRC 14627</strain>
    </source>
</reference>
<evidence type="ECO:0000256" key="1">
    <source>
        <dbReference type="ARBA" id="ARBA00008898"/>
    </source>
</evidence>
<organism evidence="5 6">
    <name type="scientific">Kitasatospora phosalacinea</name>
    <dbReference type="NCBI Taxonomy" id="2065"/>
    <lineage>
        <taxon>Bacteria</taxon>
        <taxon>Bacillati</taxon>
        <taxon>Actinomycetota</taxon>
        <taxon>Actinomycetes</taxon>
        <taxon>Kitasatosporales</taxon>
        <taxon>Streptomycetaceae</taxon>
        <taxon>Kitasatospora</taxon>
    </lineage>
</organism>
<dbReference type="GO" id="GO:0042602">
    <property type="term" value="F:riboflavin reductase (NADPH) activity"/>
    <property type="evidence" value="ECO:0007669"/>
    <property type="project" value="TreeGrafter"/>
</dbReference>
<evidence type="ECO:0000313" key="6">
    <source>
        <dbReference type="Proteomes" id="UP001165041"/>
    </source>
</evidence>
<dbReference type="AlphaFoldDB" id="A0A9W6Q9C0"/>
<protein>
    <submittedName>
        <fullName evidence="5">Oxidoreductase</fullName>
    </submittedName>
</protein>
<evidence type="ECO:0000259" key="4">
    <source>
        <dbReference type="SMART" id="SM00903"/>
    </source>
</evidence>
<dbReference type="Gene3D" id="2.30.110.10">
    <property type="entry name" value="Electron Transport, Fmn-binding Protein, Chain A"/>
    <property type="match status" value="1"/>
</dbReference>
<evidence type="ECO:0000256" key="3">
    <source>
        <dbReference type="SAM" id="MobiDB-lite"/>
    </source>
</evidence>
<dbReference type="InterPro" id="IPR012349">
    <property type="entry name" value="Split_barrel_FMN-bd"/>
</dbReference>